<proteinExistence type="predicted"/>
<dbReference type="GeneID" id="93425682"/>
<organism evidence="1 2">
    <name type="scientific">Paramuribaculum intestinale</name>
    <dbReference type="NCBI Taxonomy" id="2094151"/>
    <lineage>
        <taxon>Bacteria</taxon>
        <taxon>Pseudomonadati</taxon>
        <taxon>Bacteroidota</taxon>
        <taxon>Bacteroidia</taxon>
        <taxon>Bacteroidales</taxon>
        <taxon>Muribaculaceae</taxon>
        <taxon>Paramuribaculum</taxon>
    </lineage>
</organism>
<sequence length="125" mass="14185">MDEELKKRLAKDTDGLLTYEYIANHIGECDDIIGQLVDNMIKVDPNGQFTVSAARYLAAIGREKYAPQIDALIAAAIDKDRERRYIGDLLQSIWGDDYAQRAEELSASDNNFRRIYKRLFPASAI</sequence>
<dbReference type="AlphaFoldDB" id="A0A2V1IWW9"/>
<dbReference type="EMBL" id="PUBV01000019">
    <property type="protein sequence ID" value="PWB06819.1"/>
    <property type="molecule type" value="Genomic_DNA"/>
</dbReference>
<keyword evidence="2" id="KW-1185">Reference proteome</keyword>
<reference evidence="2" key="1">
    <citation type="submission" date="2018-02" db="EMBL/GenBank/DDBJ databases">
        <authorList>
            <person name="Clavel T."/>
            <person name="Strowig T."/>
        </authorList>
    </citation>
    <scope>NUCLEOTIDE SEQUENCE [LARGE SCALE GENOMIC DNA]</scope>
    <source>
        <strain evidence="2">DSM 100764</strain>
    </source>
</reference>
<accession>A0A2V1IWW9</accession>
<gene>
    <name evidence="1" type="ORF">C5O25_09275</name>
</gene>
<evidence type="ECO:0008006" key="3">
    <source>
        <dbReference type="Google" id="ProtNLM"/>
    </source>
</evidence>
<name>A0A2V1IWW9_9BACT</name>
<evidence type="ECO:0000313" key="2">
    <source>
        <dbReference type="Proteomes" id="UP000244925"/>
    </source>
</evidence>
<comment type="caution">
    <text evidence="1">The sequence shown here is derived from an EMBL/GenBank/DDBJ whole genome shotgun (WGS) entry which is preliminary data.</text>
</comment>
<dbReference type="Proteomes" id="UP000244925">
    <property type="component" value="Unassembled WGS sequence"/>
</dbReference>
<evidence type="ECO:0000313" key="1">
    <source>
        <dbReference type="EMBL" id="PWB06819.1"/>
    </source>
</evidence>
<dbReference type="RefSeq" id="WP_107036460.1">
    <property type="nucleotide sequence ID" value="NZ_CAOLHR010000019.1"/>
</dbReference>
<protein>
    <recommendedName>
        <fullName evidence="3">HEAT repeat domain-containing protein</fullName>
    </recommendedName>
</protein>